<sequence length="283" mass="30614">MSVTDSVRAPGRELGEGLLPGLWRASAARSSVELKSFFRNRQSLVFTLFFPVILLVVFGAIFDGKVEGTQTDFRQVFMAGIVAAGVMSTAFSGLAINIAIERDTGLISRLAMTPMPKPAYFIGKLVKVVVTTVVETVLLLGIAVTAFGLPWPSTAHRWFTLAWVLTLGTVTCALAGIAYSAAIPNSRSAAAIVTPVFMVLQFISGVFYPFHQLPEWMQNTAALFPVKWMAQGFRSVFLPDGFTVVEPAGGWELGRIALVLGLWAVGGLLLTALTFGWRNARVR</sequence>
<gene>
    <name evidence="8" type="ORF">ACFQVD_41620</name>
</gene>
<keyword evidence="5" id="KW-0046">Antibiotic resistance</keyword>
<keyword evidence="3 6" id="KW-1133">Transmembrane helix</keyword>
<feature type="transmembrane region" description="Helical" evidence="6">
    <location>
        <begin position="121"/>
        <end position="149"/>
    </location>
</feature>
<evidence type="ECO:0000313" key="8">
    <source>
        <dbReference type="EMBL" id="MFC7606615.1"/>
    </source>
</evidence>
<evidence type="ECO:0000256" key="4">
    <source>
        <dbReference type="ARBA" id="ARBA00023136"/>
    </source>
</evidence>
<protein>
    <recommendedName>
        <fullName evidence="6">Transport permease protein</fullName>
    </recommendedName>
</protein>
<dbReference type="EMBL" id="JBHTEE010000001">
    <property type="protein sequence ID" value="MFC7606615.1"/>
    <property type="molecule type" value="Genomic_DNA"/>
</dbReference>
<dbReference type="InterPro" id="IPR051784">
    <property type="entry name" value="Nod_factor_ABC_transporter"/>
</dbReference>
<feature type="transmembrane region" description="Helical" evidence="6">
    <location>
        <begin position="77"/>
        <end position="100"/>
    </location>
</feature>
<feature type="domain" description="ABC transmembrane type-2" evidence="7">
    <location>
        <begin position="42"/>
        <end position="278"/>
    </location>
</feature>
<evidence type="ECO:0000256" key="5">
    <source>
        <dbReference type="ARBA" id="ARBA00023251"/>
    </source>
</evidence>
<dbReference type="PANTHER" id="PTHR43229:SF2">
    <property type="entry name" value="NODULATION PROTEIN J"/>
    <property type="match status" value="1"/>
</dbReference>
<dbReference type="RefSeq" id="WP_343962758.1">
    <property type="nucleotide sequence ID" value="NZ_BAAAGK010000013.1"/>
</dbReference>
<feature type="transmembrane region" description="Helical" evidence="6">
    <location>
        <begin position="44"/>
        <end position="62"/>
    </location>
</feature>
<evidence type="ECO:0000256" key="6">
    <source>
        <dbReference type="RuleBase" id="RU361157"/>
    </source>
</evidence>
<dbReference type="PANTHER" id="PTHR43229">
    <property type="entry name" value="NODULATION PROTEIN J"/>
    <property type="match status" value="1"/>
</dbReference>
<evidence type="ECO:0000256" key="3">
    <source>
        <dbReference type="ARBA" id="ARBA00022989"/>
    </source>
</evidence>
<evidence type="ECO:0000256" key="1">
    <source>
        <dbReference type="ARBA" id="ARBA00004141"/>
    </source>
</evidence>
<organism evidence="8 9">
    <name type="scientific">Streptosporangium amethystogenes subsp. fukuiense</name>
    <dbReference type="NCBI Taxonomy" id="698418"/>
    <lineage>
        <taxon>Bacteria</taxon>
        <taxon>Bacillati</taxon>
        <taxon>Actinomycetota</taxon>
        <taxon>Actinomycetes</taxon>
        <taxon>Streptosporangiales</taxon>
        <taxon>Streptosporangiaceae</taxon>
        <taxon>Streptosporangium</taxon>
    </lineage>
</organism>
<keyword evidence="6" id="KW-0813">Transport</keyword>
<evidence type="ECO:0000259" key="7">
    <source>
        <dbReference type="PROSITE" id="PS51012"/>
    </source>
</evidence>
<evidence type="ECO:0000256" key="2">
    <source>
        <dbReference type="ARBA" id="ARBA00022692"/>
    </source>
</evidence>
<reference evidence="9" key="1">
    <citation type="journal article" date="2019" name="Int. J. Syst. Evol. Microbiol.">
        <title>The Global Catalogue of Microorganisms (GCM) 10K type strain sequencing project: providing services to taxonomists for standard genome sequencing and annotation.</title>
        <authorList>
            <consortium name="The Broad Institute Genomics Platform"/>
            <consortium name="The Broad Institute Genome Sequencing Center for Infectious Disease"/>
            <person name="Wu L."/>
            <person name="Ma J."/>
        </authorList>
    </citation>
    <scope>NUCLEOTIDE SEQUENCE [LARGE SCALE GENOMIC DNA]</scope>
    <source>
        <strain evidence="9">JCM 10083</strain>
    </source>
</reference>
<dbReference type="InterPro" id="IPR013525">
    <property type="entry name" value="ABC2_TM"/>
</dbReference>
<comment type="similarity">
    <text evidence="6">Belongs to the ABC-2 integral membrane protein family.</text>
</comment>
<keyword evidence="2 6" id="KW-0812">Transmembrane</keyword>
<feature type="transmembrane region" description="Helical" evidence="6">
    <location>
        <begin position="189"/>
        <end position="210"/>
    </location>
</feature>
<feature type="transmembrane region" description="Helical" evidence="6">
    <location>
        <begin position="161"/>
        <end position="182"/>
    </location>
</feature>
<name>A0ABW2TD81_9ACTN</name>
<dbReference type="InterPro" id="IPR047817">
    <property type="entry name" value="ABC2_TM_bact-type"/>
</dbReference>
<keyword evidence="4 6" id="KW-0472">Membrane</keyword>
<keyword evidence="9" id="KW-1185">Reference proteome</keyword>
<feature type="transmembrane region" description="Helical" evidence="6">
    <location>
        <begin position="256"/>
        <end position="277"/>
    </location>
</feature>
<dbReference type="Proteomes" id="UP001596514">
    <property type="component" value="Unassembled WGS sequence"/>
</dbReference>
<comment type="subcellular location">
    <subcellularLocation>
        <location evidence="6">Cell membrane</location>
        <topology evidence="6">Multi-pass membrane protein</topology>
    </subcellularLocation>
    <subcellularLocation>
        <location evidence="1">Membrane</location>
        <topology evidence="1">Multi-pass membrane protein</topology>
    </subcellularLocation>
</comment>
<dbReference type="InterPro" id="IPR000412">
    <property type="entry name" value="ABC_2_transport"/>
</dbReference>
<dbReference type="PROSITE" id="PS51012">
    <property type="entry name" value="ABC_TM2"/>
    <property type="match status" value="1"/>
</dbReference>
<dbReference type="PIRSF" id="PIRSF006648">
    <property type="entry name" value="DrrB"/>
    <property type="match status" value="1"/>
</dbReference>
<dbReference type="Pfam" id="PF01061">
    <property type="entry name" value="ABC2_membrane"/>
    <property type="match status" value="1"/>
</dbReference>
<accession>A0ABW2TD81</accession>
<comment type="caution">
    <text evidence="8">The sequence shown here is derived from an EMBL/GenBank/DDBJ whole genome shotgun (WGS) entry which is preliminary data.</text>
</comment>
<evidence type="ECO:0000313" key="9">
    <source>
        <dbReference type="Proteomes" id="UP001596514"/>
    </source>
</evidence>
<keyword evidence="6" id="KW-1003">Cell membrane</keyword>
<proteinExistence type="inferred from homology"/>